<dbReference type="PANTHER" id="PTHR31315:SF1">
    <property type="entry name" value="PROTEIN SIP5"/>
    <property type="match status" value="1"/>
</dbReference>
<dbReference type="InterPro" id="IPR013083">
    <property type="entry name" value="Znf_RING/FYVE/PHD"/>
</dbReference>
<evidence type="ECO:0000256" key="1">
    <source>
        <dbReference type="PROSITE-ProRule" id="PRU00175"/>
    </source>
</evidence>
<evidence type="ECO:0000313" key="6">
    <source>
        <dbReference type="Proteomes" id="UP001489004"/>
    </source>
</evidence>
<dbReference type="AlphaFoldDB" id="A0AAW1R825"/>
<sequence>MGAKCSKCNRVDARYLVPQGLYPASTVQVDLKKLKKLILDRKLAPCTPGVDESSGEDLEECPICFLHYPALNRTHCCGQTICSECFLQVKSPAGGGGTLCPYCKGEFAVFFKGPRTALERLRSQKESQQVIEATIRARQAEEQRNEAEALQRTQQAQHAASQPLPEFAERLLRAGQATLPGTVGGKPQRRESNAARQARFVDPRFAQYVPQDILYGDDDMSANMDLNELMLMQAMYASLQDVAPHQQEPQHEGVSRDGSAQFVLLLTEEQQAQQAQQAEERCKAEATAAPEELAVMETYMAPANPHDLAVRDAIIRGDEALQRVYTPTPQASAPAHPAVPAVPAEPAARHAEDWVERTRLADLALQEALNRRDALAMAASPRV</sequence>
<proteinExistence type="predicted"/>
<dbReference type="EMBL" id="JALJOR010000001">
    <property type="protein sequence ID" value="KAK9829502.1"/>
    <property type="molecule type" value="Genomic_DNA"/>
</dbReference>
<protein>
    <recommendedName>
        <fullName evidence="4">RING-type domain-containing protein</fullName>
    </recommendedName>
</protein>
<dbReference type="GO" id="GO:0008270">
    <property type="term" value="F:zinc ion binding"/>
    <property type="evidence" value="ECO:0007669"/>
    <property type="project" value="UniProtKB-KW"/>
</dbReference>
<name>A0AAW1R825_9CHLO</name>
<keyword evidence="6" id="KW-1185">Reference proteome</keyword>
<dbReference type="InterPro" id="IPR001841">
    <property type="entry name" value="Znf_RING"/>
</dbReference>
<feature type="coiled-coil region" evidence="2">
    <location>
        <begin position="123"/>
        <end position="157"/>
    </location>
</feature>
<dbReference type="SUPFAM" id="SSF57850">
    <property type="entry name" value="RING/U-box"/>
    <property type="match status" value="1"/>
</dbReference>
<dbReference type="Gene3D" id="3.30.40.10">
    <property type="entry name" value="Zinc/RING finger domain, C3HC4 (zinc finger)"/>
    <property type="match status" value="1"/>
</dbReference>
<dbReference type="Proteomes" id="UP001489004">
    <property type="component" value="Unassembled WGS sequence"/>
</dbReference>
<feature type="domain" description="RING-type" evidence="4">
    <location>
        <begin position="61"/>
        <end position="104"/>
    </location>
</feature>
<evidence type="ECO:0000256" key="2">
    <source>
        <dbReference type="SAM" id="Coils"/>
    </source>
</evidence>
<evidence type="ECO:0000313" key="5">
    <source>
        <dbReference type="EMBL" id="KAK9829502.1"/>
    </source>
</evidence>
<evidence type="ECO:0000256" key="3">
    <source>
        <dbReference type="SAM" id="MobiDB-lite"/>
    </source>
</evidence>
<keyword evidence="1" id="KW-0479">Metal-binding</keyword>
<accession>A0AAW1R825</accession>
<gene>
    <name evidence="5" type="ORF">WJX72_006235</name>
</gene>
<dbReference type="GO" id="GO:0005737">
    <property type="term" value="C:cytoplasm"/>
    <property type="evidence" value="ECO:0007669"/>
    <property type="project" value="TreeGrafter"/>
</dbReference>
<dbReference type="PROSITE" id="PS50089">
    <property type="entry name" value="ZF_RING_2"/>
    <property type="match status" value="1"/>
</dbReference>
<dbReference type="InterPro" id="IPR039301">
    <property type="entry name" value="Sip5/DA2"/>
</dbReference>
<keyword evidence="1" id="KW-0862">Zinc</keyword>
<evidence type="ECO:0000259" key="4">
    <source>
        <dbReference type="PROSITE" id="PS50089"/>
    </source>
</evidence>
<reference evidence="5 6" key="1">
    <citation type="journal article" date="2024" name="Nat. Commun.">
        <title>Phylogenomics reveals the evolutionary origins of lichenization in chlorophyte algae.</title>
        <authorList>
            <person name="Puginier C."/>
            <person name="Libourel C."/>
            <person name="Otte J."/>
            <person name="Skaloud P."/>
            <person name="Haon M."/>
            <person name="Grisel S."/>
            <person name="Petersen M."/>
            <person name="Berrin J.G."/>
            <person name="Delaux P.M."/>
            <person name="Dal Grande F."/>
            <person name="Keller J."/>
        </authorList>
    </citation>
    <scope>NUCLEOTIDE SEQUENCE [LARGE SCALE GENOMIC DNA]</scope>
    <source>
        <strain evidence="5 6">SAG 2043</strain>
    </source>
</reference>
<feature type="region of interest" description="Disordered" evidence="3">
    <location>
        <begin position="178"/>
        <end position="197"/>
    </location>
</feature>
<organism evidence="5 6">
    <name type="scientific">[Myrmecia] bisecta</name>
    <dbReference type="NCBI Taxonomy" id="41462"/>
    <lineage>
        <taxon>Eukaryota</taxon>
        <taxon>Viridiplantae</taxon>
        <taxon>Chlorophyta</taxon>
        <taxon>core chlorophytes</taxon>
        <taxon>Trebouxiophyceae</taxon>
        <taxon>Trebouxiales</taxon>
        <taxon>Trebouxiaceae</taxon>
        <taxon>Myrmecia</taxon>
    </lineage>
</organism>
<keyword evidence="1" id="KW-0863">Zinc-finger</keyword>
<keyword evidence="2" id="KW-0175">Coiled coil</keyword>
<dbReference type="PANTHER" id="PTHR31315">
    <property type="entry name" value="PROTEIN SIP5"/>
    <property type="match status" value="1"/>
</dbReference>
<comment type="caution">
    <text evidence="5">The sequence shown here is derived from an EMBL/GenBank/DDBJ whole genome shotgun (WGS) entry which is preliminary data.</text>
</comment>